<feature type="transmembrane region" description="Helical" evidence="2">
    <location>
        <begin position="7"/>
        <end position="26"/>
    </location>
</feature>
<dbReference type="PANTHER" id="PTHR36435:SF1">
    <property type="entry name" value="CAAX AMINO TERMINAL PROTEASE FAMILY PROTEIN"/>
    <property type="match status" value="1"/>
</dbReference>
<evidence type="ECO:0000313" key="5">
    <source>
        <dbReference type="Proteomes" id="UP001589855"/>
    </source>
</evidence>
<name>A0ABV6JZF6_9LACO</name>
<keyword evidence="2" id="KW-0812">Transmembrane</keyword>
<dbReference type="EMBL" id="JBHLUK010000002">
    <property type="protein sequence ID" value="MFC0422608.1"/>
    <property type="molecule type" value="Genomic_DNA"/>
</dbReference>
<feature type="transmembrane region" description="Helical" evidence="2">
    <location>
        <begin position="211"/>
        <end position="229"/>
    </location>
</feature>
<feature type="transmembrane region" description="Helical" evidence="2">
    <location>
        <begin position="126"/>
        <end position="147"/>
    </location>
</feature>
<dbReference type="InterPro" id="IPR052710">
    <property type="entry name" value="CAAX_protease"/>
</dbReference>
<comment type="caution">
    <text evidence="4">The sequence shown here is derived from an EMBL/GenBank/DDBJ whole genome shotgun (WGS) entry which is preliminary data.</text>
</comment>
<keyword evidence="2" id="KW-0472">Membrane</keyword>
<evidence type="ECO:0000259" key="3">
    <source>
        <dbReference type="Pfam" id="PF02517"/>
    </source>
</evidence>
<organism evidence="4 5">
    <name type="scientific">Lactiplantibacillus plajomi</name>
    <dbReference type="NCBI Taxonomy" id="1457217"/>
    <lineage>
        <taxon>Bacteria</taxon>
        <taxon>Bacillati</taxon>
        <taxon>Bacillota</taxon>
        <taxon>Bacilli</taxon>
        <taxon>Lactobacillales</taxon>
        <taxon>Lactobacillaceae</taxon>
        <taxon>Lactiplantibacillus</taxon>
    </lineage>
</organism>
<protein>
    <submittedName>
        <fullName evidence="4">Lysostaphin resistance A-like protein</fullName>
    </submittedName>
</protein>
<keyword evidence="2" id="KW-1133">Transmembrane helix</keyword>
<dbReference type="RefSeq" id="WP_137643907.1">
    <property type="nucleotide sequence ID" value="NZ_BAABRM010000001.1"/>
</dbReference>
<dbReference type="PANTHER" id="PTHR36435">
    <property type="entry name" value="SLR1288 PROTEIN"/>
    <property type="match status" value="1"/>
</dbReference>
<comment type="similarity">
    <text evidence="1">Belongs to the UPF0177 family.</text>
</comment>
<feature type="domain" description="CAAX prenyl protease 2/Lysostaphin resistance protein A-like" evidence="3">
    <location>
        <begin position="132"/>
        <end position="219"/>
    </location>
</feature>
<evidence type="ECO:0000313" key="4">
    <source>
        <dbReference type="EMBL" id="MFC0422608.1"/>
    </source>
</evidence>
<reference evidence="4 5" key="1">
    <citation type="submission" date="2024-09" db="EMBL/GenBank/DDBJ databases">
        <authorList>
            <person name="Sun Q."/>
            <person name="Mori K."/>
        </authorList>
    </citation>
    <scope>NUCLEOTIDE SEQUENCE [LARGE SCALE GENOMIC DNA]</scope>
    <source>
        <strain evidence="4 5">TBRC 4575</strain>
    </source>
</reference>
<gene>
    <name evidence="4" type="ORF">ACFFGS_00205</name>
</gene>
<evidence type="ECO:0000256" key="1">
    <source>
        <dbReference type="ARBA" id="ARBA00009067"/>
    </source>
</evidence>
<feature type="transmembrane region" description="Helical" evidence="2">
    <location>
        <begin position="88"/>
        <end position="106"/>
    </location>
</feature>
<accession>A0ABV6JZF6</accession>
<proteinExistence type="inferred from homology"/>
<feature type="transmembrane region" description="Helical" evidence="2">
    <location>
        <begin position="159"/>
        <end position="178"/>
    </location>
</feature>
<feature type="transmembrane region" description="Helical" evidence="2">
    <location>
        <begin position="46"/>
        <end position="67"/>
    </location>
</feature>
<dbReference type="Pfam" id="PF02517">
    <property type="entry name" value="Rce1-like"/>
    <property type="match status" value="1"/>
</dbReference>
<evidence type="ECO:0000256" key="2">
    <source>
        <dbReference type="SAM" id="Phobius"/>
    </source>
</evidence>
<dbReference type="InterPro" id="IPR003675">
    <property type="entry name" value="Rce1/LyrA-like_dom"/>
</dbReference>
<dbReference type="Proteomes" id="UP001589855">
    <property type="component" value="Unassembled WGS sequence"/>
</dbReference>
<keyword evidence="5" id="KW-1185">Reference proteome</keyword>
<feature type="transmembrane region" description="Helical" evidence="2">
    <location>
        <begin position="184"/>
        <end position="204"/>
    </location>
</feature>
<sequence length="230" mass="25701">MTSIDLVLAWLWRVLVMAGLLVGIQVPPMLLRLINELIGQPALVGWQIAATCLYFLVFAIVAMVAGVTMRHYAVSDQWTRLTPHDWRLVWGSYFCIILCEGAFELVNRLVYSQSETENNSIIKNLMSGSTIALWLMGFSAVILTPIVEELIFRGALMNLFLNHGSLKIILSGLVFGSLHSSSTLASWLIYVMMGLILATVYWHSHKIQTSILLHFVINAAAMGVMIYQIT</sequence>